<dbReference type="RefSeq" id="WP_135112587.1">
    <property type="nucleotide sequence ID" value="NZ_JADGLL010000002.1"/>
</dbReference>
<keyword evidence="1" id="KW-1133">Transmembrane helix</keyword>
<comment type="caution">
    <text evidence="2">The sequence shown here is derived from an EMBL/GenBank/DDBJ whole genome shotgun (WGS) entry which is preliminary data.</text>
</comment>
<name>A0A4Y9G016_9MICO</name>
<dbReference type="GO" id="GO:0016301">
    <property type="term" value="F:kinase activity"/>
    <property type="evidence" value="ECO:0007669"/>
    <property type="project" value="UniProtKB-KW"/>
</dbReference>
<dbReference type="EMBL" id="SPQB01000002">
    <property type="protein sequence ID" value="TFU34422.1"/>
    <property type="molecule type" value="Genomic_DNA"/>
</dbReference>
<proteinExistence type="predicted"/>
<evidence type="ECO:0000313" key="2">
    <source>
        <dbReference type="EMBL" id="TFU34422.1"/>
    </source>
</evidence>
<dbReference type="Proteomes" id="UP000298358">
    <property type="component" value="Unassembled WGS sequence"/>
</dbReference>
<gene>
    <name evidence="2" type="ORF">E4U02_01895</name>
</gene>
<feature type="transmembrane region" description="Helical" evidence="1">
    <location>
        <begin position="96"/>
        <end position="117"/>
    </location>
</feature>
<accession>A0A4Y9G016</accession>
<organism evidence="2 3">
    <name type="scientific">Microbacterium paludicola</name>
    <dbReference type="NCBI Taxonomy" id="300019"/>
    <lineage>
        <taxon>Bacteria</taxon>
        <taxon>Bacillati</taxon>
        <taxon>Actinomycetota</taxon>
        <taxon>Actinomycetes</taxon>
        <taxon>Micrococcales</taxon>
        <taxon>Microbacteriaceae</taxon>
        <taxon>Microbacterium</taxon>
    </lineage>
</organism>
<feature type="transmembrane region" description="Helical" evidence="1">
    <location>
        <begin position="40"/>
        <end position="65"/>
    </location>
</feature>
<keyword evidence="1" id="KW-0472">Membrane</keyword>
<keyword evidence="2" id="KW-0808">Transferase</keyword>
<keyword evidence="2" id="KW-0418">Kinase</keyword>
<evidence type="ECO:0000313" key="3">
    <source>
        <dbReference type="Proteomes" id="UP000298358"/>
    </source>
</evidence>
<dbReference type="AlphaFoldDB" id="A0A4Y9G016"/>
<keyword evidence="1" id="KW-0812">Transmembrane</keyword>
<evidence type="ECO:0000256" key="1">
    <source>
        <dbReference type="SAM" id="Phobius"/>
    </source>
</evidence>
<feature type="transmembrane region" description="Helical" evidence="1">
    <location>
        <begin position="72"/>
        <end position="90"/>
    </location>
</feature>
<reference evidence="2 3" key="1">
    <citation type="submission" date="2019-03" db="EMBL/GenBank/DDBJ databases">
        <title>Diversity of the mouse oral microbiome.</title>
        <authorList>
            <person name="Joseph S."/>
            <person name="Aduse-Opoku J."/>
            <person name="Curtis M."/>
            <person name="Wade W."/>
            <person name="Hashim A."/>
        </authorList>
    </citation>
    <scope>NUCLEOTIDE SEQUENCE [LARGE SCALE GENOMIC DNA]</scope>
    <source>
        <strain evidence="2 3">P1012</strain>
    </source>
</reference>
<keyword evidence="3" id="KW-1185">Reference proteome</keyword>
<sequence length="131" mass="12861">MPRRIARIAAALLALEALGILALAAWQVVALAGADTTDPVSAVALIVLTVVGAAAVGAFAAAVWAGRSWGRSGGIVTQLLLLAVALGAITGDYPHLGIALALAVPALGGLALLFLAAREAHAAEGTPTPEG</sequence>
<protein>
    <submittedName>
        <fullName evidence="2">Histidine kinase</fullName>
    </submittedName>
</protein>